<accession>A0A6J7WWY0</accession>
<dbReference type="EMBL" id="LR798303">
    <property type="protein sequence ID" value="CAB5222516.1"/>
    <property type="molecule type" value="Genomic_DNA"/>
</dbReference>
<evidence type="ECO:0008006" key="2">
    <source>
        <dbReference type="Google" id="ProtNLM"/>
    </source>
</evidence>
<gene>
    <name evidence="1" type="ORF">UFOVP368_13</name>
</gene>
<protein>
    <recommendedName>
        <fullName evidence="2">Bacteriophage P22, Gp10, DNA-stabilising</fullName>
    </recommendedName>
</protein>
<proteinExistence type="predicted"/>
<evidence type="ECO:0000313" key="1">
    <source>
        <dbReference type="EMBL" id="CAB5222516.1"/>
    </source>
</evidence>
<name>A0A6J7WWY0_9CAUD</name>
<sequence>MPALQFGLSSYERADGDLPGLPVVNMYVEQTASEGTVLQSRPPLVDRAANMGAGEARALFKRDGVVSGRLLGVSGDRFYDVTSNKGAVTGDGPVSIAGNETGVLIAAGASIHRYDGTNYATVAFPDSAPVIKVIEGASRFVAIRGGSGRAYFTPPLQYTFAELDFFTAESAADQLLDGLFIDDILILFGRETVEFWPNTNDNNLPFQPLEGRVLERGIRATGCATTFGPAFAWVTDQNTVCLQDENTVISNPGLQERLAASTTASLFTFFIDGTEFLALRMDTETQVYNQRTGAWSEFASDGLTNWAATCHAAGVFGSEDGKTLAFGSGHVELGGVLERRFRGGLPINGGGVPVFNLRLRVNPGQTPFLSGAYTDPVIEMRLSPDAGQTWGQWRSTQLGAQGNYRKRVEWRALGLASAPAFLAEFRLTDPVPLRVSSVLINEPFGGR</sequence>
<organism evidence="1">
    <name type="scientific">uncultured Caudovirales phage</name>
    <dbReference type="NCBI Taxonomy" id="2100421"/>
    <lineage>
        <taxon>Viruses</taxon>
        <taxon>Duplodnaviria</taxon>
        <taxon>Heunggongvirae</taxon>
        <taxon>Uroviricota</taxon>
        <taxon>Caudoviricetes</taxon>
        <taxon>Peduoviridae</taxon>
        <taxon>Maltschvirus</taxon>
        <taxon>Maltschvirus maltsch</taxon>
    </lineage>
</organism>
<reference evidence="1" key="1">
    <citation type="submission" date="2020-05" db="EMBL/GenBank/DDBJ databases">
        <authorList>
            <person name="Chiriac C."/>
            <person name="Salcher M."/>
            <person name="Ghai R."/>
            <person name="Kavagutti S V."/>
        </authorList>
    </citation>
    <scope>NUCLEOTIDE SEQUENCE</scope>
</reference>